<accession>A0A8J6NS26</accession>
<dbReference type="Proteomes" id="UP000605201">
    <property type="component" value="Unassembled WGS sequence"/>
</dbReference>
<evidence type="ECO:0000313" key="2">
    <source>
        <dbReference type="Proteomes" id="UP000605201"/>
    </source>
</evidence>
<reference evidence="1 2" key="1">
    <citation type="submission" date="2020-08" db="EMBL/GenBank/DDBJ databases">
        <title>Bridging the membrane lipid divide: bacteria of the FCB group superphylum have the potential to synthesize archaeal ether lipids.</title>
        <authorList>
            <person name="Villanueva L."/>
            <person name="Von Meijenfeldt F.A.B."/>
            <person name="Westbye A.B."/>
            <person name="Yadav S."/>
            <person name="Hopmans E.C."/>
            <person name="Dutilh B.E."/>
            <person name="Sinninghe Damste J.S."/>
        </authorList>
    </citation>
    <scope>NUCLEOTIDE SEQUENCE [LARGE SCALE GENOMIC DNA]</scope>
    <source>
        <strain evidence="1">NIOZ-UU17</strain>
    </source>
</reference>
<sequence>MTLEALNLLKDEFRLAALASRTIRERITVLDLAAHTGVLEDATAAALELLT</sequence>
<name>A0A8J6NS26_9BACT</name>
<protein>
    <submittedName>
        <fullName evidence="1">Uncharacterized protein</fullName>
    </submittedName>
</protein>
<dbReference type="AlphaFoldDB" id="A0A8J6NS26"/>
<organism evidence="1 2">
    <name type="scientific">Candidatus Desulfatibia vada</name>
    <dbReference type="NCBI Taxonomy" id="2841696"/>
    <lineage>
        <taxon>Bacteria</taxon>
        <taxon>Pseudomonadati</taxon>
        <taxon>Thermodesulfobacteriota</taxon>
        <taxon>Desulfobacteria</taxon>
        <taxon>Desulfobacterales</taxon>
        <taxon>Desulfobacterales incertae sedis</taxon>
        <taxon>Candidatus Desulfatibia</taxon>
    </lineage>
</organism>
<proteinExistence type="predicted"/>
<comment type="caution">
    <text evidence="1">The sequence shown here is derived from an EMBL/GenBank/DDBJ whole genome shotgun (WGS) entry which is preliminary data.</text>
</comment>
<gene>
    <name evidence="1" type="ORF">H8D96_02960</name>
</gene>
<evidence type="ECO:0000313" key="1">
    <source>
        <dbReference type="EMBL" id="MBC8430858.1"/>
    </source>
</evidence>
<dbReference type="EMBL" id="JACNIG010000090">
    <property type="protein sequence ID" value="MBC8430858.1"/>
    <property type="molecule type" value="Genomic_DNA"/>
</dbReference>